<feature type="region of interest" description="Disordered" evidence="1">
    <location>
        <begin position="22"/>
        <end position="91"/>
    </location>
</feature>
<name>A0ABD6C836_9EURY</name>
<evidence type="ECO:0000313" key="3">
    <source>
        <dbReference type="EMBL" id="MFD1585417.1"/>
    </source>
</evidence>
<proteinExistence type="predicted"/>
<dbReference type="Pfam" id="PF18545">
    <property type="entry name" value="HalOD1"/>
    <property type="match status" value="1"/>
</dbReference>
<evidence type="ECO:0000256" key="1">
    <source>
        <dbReference type="SAM" id="MobiDB-lite"/>
    </source>
</evidence>
<keyword evidence="4" id="KW-1185">Reference proteome</keyword>
<reference evidence="3 4" key="1">
    <citation type="journal article" date="2019" name="Int. J. Syst. Evol. Microbiol.">
        <title>The Global Catalogue of Microorganisms (GCM) 10K type strain sequencing project: providing services to taxonomists for standard genome sequencing and annotation.</title>
        <authorList>
            <consortium name="The Broad Institute Genomics Platform"/>
            <consortium name="The Broad Institute Genome Sequencing Center for Infectious Disease"/>
            <person name="Wu L."/>
            <person name="Ma J."/>
        </authorList>
    </citation>
    <scope>NUCLEOTIDE SEQUENCE [LARGE SCALE GENOMIC DNA]</scope>
    <source>
        <strain evidence="3 4">CGMCC 1.12125</strain>
    </source>
</reference>
<dbReference type="EMBL" id="JBHUDJ010000001">
    <property type="protein sequence ID" value="MFD1585417.1"/>
    <property type="molecule type" value="Genomic_DNA"/>
</dbReference>
<evidence type="ECO:0000313" key="4">
    <source>
        <dbReference type="Proteomes" id="UP001597119"/>
    </source>
</evidence>
<gene>
    <name evidence="3" type="ORF">ACFR9U_00360</name>
</gene>
<dbReference type="Proteomes" id="UP001597119">
    <property type="component" value="Unassembled WGS sequence"/>
</dbReference>
<protein>
    <submittedName>
        <fullName evidence="3">HalOD1 output domain-containing protein</fullName>
    </submittedName>
</protein>
<comment type="caution">
    <text evidence="3">The sequence shown here is derived from an EMBL/GenBank/DDBJ whole genome shotgun (WGS) entry which is preliminary data.</text>
</comment>
<evidence type="ECO:0000259" key="2">
    <source>
        <dbReference type="Pfam" id="PF18545"/>
    </source>
</evidence>
<dbReference type="InterPro" id="IPR040624">
    <property type="entry name" value="HalOD1"/>
</dbReference>
<dbReference type="AlphaFoldDB" id="A0ABD6C836"/>
<feature type="domain" description="Halobacterial output" evidence="2">
    <location>
        <begin position="80"/>
        <end position="112"/>
    </location>
</feature>
<organism evidence="3 4">
    <name type="scientific">Halorientalis brevis</name>
    <dbReference type="NCBI Taxonomy" id="1126241"/>
    <lineage>
        <taxon>Archaea</taxon>
        <taxon>Methanobacteriati</taxon>
        <taxon>Methanobacteriota</taxon>
        <taxon>Stenosarchaea group</taxon>
        <taxon>Halobacteria</taxon>
        <taxon>Halobacteriales</taxon>
        <taxon>Haloarculaceae</taxon>
        <taxon>Halorientalis</taxon>
    </lineage>
</organism>
<accession>A0ABD6C836</accession>
<dbReference type="RefSeq" id="WP_379813784.1">
    <property type="nucleotide sequence ID" value="NZ_JALLGV010000004.1"/>
</dbReference>
<sequence length="115" mass="12982">MSISESNTFFSAFRRCWWNVGDCDGIDWRPGAPRSGSDRRPRRRQRSGTTDPSAEPGDRTRRHSRSTLRGDRSRRARFALFPPSRSSANGTVSFTYFGYRVVVSSDGQVSVTDSD</sequence>